<name>A0A7C4XMZ1_UNCW3</name>
<protein>
    <recommendedName>
        <fullName evidence="2">Lipoprotein</fullName>
    </recommendedName>
</protein>
<accession>A0A7C4XMZ1</accession>
<dbReference type="AlphaFoldDB" id="A0A7C4XMZ1"/>
<reference evidence="1" key="1">
    <citation type="journal article" date="2020" name="mSystems">
        <title>Genome- and Community-Level Interaction Insights into Carbon Utilization and Element Cycling Functions of Hydrothermarchaeota in Hydrothermal Sediment.</title>
        <authorList>
            <person name="Zhou Z."/>
            <person name="Liu Y."/>
            <person name="Xu W."/>
            <person name="Pan J."/>
            <person name="Luo Z.H."/>
            <person name="Li M."/>
        </authorList>
    </citation>
    <scope>NUCLEOTIDE SEQUENCE [LARGE SCALE GENOMIC DNA]</scope>
    <source>
        <strain evidence="1">SpSt-774</strain>
    </source>
</reference>
<evidence type="ECO:0000313" key="1">
    <source>
        <dbReference type="EMBL" id="HGV98120.1"/>
    </source>
</evidence>
<comment type="caution">
    <text evidence="1">The sequence shown here is derived from an EMBL/GenBank/DDBJ whole genome shotgun (WGS) entry which is preliminary data.</text>
</comment>
<dbReference type="PROSITE" id="PS51257">
    <property type="entry name" value="PROKAR_LIPOPROTEIN"/>
    <property type="match status" value="1"/>
</dbReference>
<sequence length="84" mass="10079">MKRIFIIIPLIFLSCSDSDYNSKLAEYIKRERELRKSITNNQELEDSLKALRKRFGIDLKKELKKLDRKPEIWVRLLNDIDGKQ</sequence>
<dbReference type="EMBL" id="DTGZ01000137">
    <property type="protein sequence ID" value="HGV98120.1"/>
    <property type="molecule type" value="Genomic_DNA"/>
</dbReference>
<gene>
    <name evidence="1" type="ORF">ENV60_07485</name>
</gene>
<evidence type="ECO:0008006" key="2">
    <source>
        <dbReference type="Google" id="ProtNLM"/>
    </source>
</evidence>
<organism evidence="1">
    <name type="scientific">candidate division WOR-3 bacterium</name>
    <dbReference type="NCBI Taxonomy" id="2052148"/>
    <lineage>
        <taxon>Bacteria</taxon>
        <taxon>Bacteria division WOR-3</taxon>
    </lineage>
</organism>
<proteinExistence type="predicted"/>